<dbReference type="SUPFAM" id="SSF49503">
    <property type="entry name" value="Cupredoxins"/>
    <property type="match status" value="3"/>
</dbReference>
<name>A0ABZ3CP99_9GAMM</name>
<dbReference type="PROSITE" id="PS00080">
    <property type="entry name" value="MULTICOPPER_OXIDASE2"/>
    <property type="match status" value="1"/>
</dbReference>
<evidence type="ECO:0000256" key="9">
    <source>
        <dbReference type="ARBA" id="ARBA00048092"/>
    </source>
</evidence>
<keyword evidence="4" id="KW-0560">Oxidoreductase</keyword>
<comment type="subunit">
    <text evidence="1">Monomer.</text>
</comment>
<evidence type="ECO:0000256" key="7">
    <source>
        <dbReference type="ARBA" id="ARBA00042896"/>
    </source>
</evidence>
<dbReference type="NCBIfam" id="TIGR01409">
    <property type="entry name" value="TAT_signal_seq"/>
    <property type="match status" value="1"/>
</dbReference>
<evidence type="ECO:0000256" key="2">
    <source>
        <dbReference type="ARBA" id="ARBA00022723"/>
    </source>
</evidence>
<dbReference type="InterPro" id="IPR045087">
    <property type="entry name" value="Cu-oxidase_fam"/>
</dbReference>
<dbReference type="PROSITE" id="PS51318">
    <property type="entry name" value="TAT"/>
    <property type="match status" value="1"/>
</dbReference>
<dbReference type="CDD" id="cd04232">
    <property type="entry name" value="CuRO_1_CueO_FtsP"/>
    <property type="match status" value="1"/>
</dbReference>
<dbReference type="InterPro" id="IPR011707">
    <property type="entry name" value="Cu-oxidase-like_N"/>
</dbReference>
<dbReference type="Pfam" id="PF07731">
    <property type="entry name" value="Cu-oxidase_2"/>
    <property type="match status" value="1"/>
</dbReference>
<dbReference type="Pfam" id="PF07732">
    <property type="entry name" value="Cu-oxidase_3"/>
    <property type="match status" value="1"/>
</dbReference>
<keyword evidence="14" id="KW-1185">Reference proteome</keyword>
<sequence length="487" mass="53633">MKLTRRSFLTATALAGGVALAGPFAWRLANAAEPRELKIPELIDARHHGQSVSLRVQPGKTSFFPGRESETLGYNGSYLGPTLRVHRGDDVEVAVTNALSEDTTVHWHGLLIPGELDGGPHQTIPTGATWQPVLPIRQPAATLWYHSHAHGRTAEQVYAGLAGLMIVTDDEEKALELPSEYGVDDIPLIMQDRQFENGSLVLPQGMRTRMHGRRGDTLMVNGTINPFARVPARLVRLRLVNGANARFFDLAFTDGRPFHWMASEGGLLERPVELRSLRLAPGERAEILVDFSDGRPVTLATGPDSNVPRMRMMERTADLTGGERDAVVRFEPQGAETSVVKVPEQLLTHERLDPSTAIRRRRFEMTMGMGMGSMMGSGSGGFGINGRSFDIGRVDERVGLGDTEIWEVSGAMMAHPFHIHGVHFTVLSRNGSPPDIRDQGLRDTIVVQEPVELLVQFLQPAENAPFMYHCHILEHEDNGMMGQFSVS</sequence>
<feature type="domain" description="Plastocyanin-like" evidence="12">
    <location>
        <begin position="56"/>
        <end position="171"/>
    </location>
</feature>
<keyword evidence="2" id="KW-0479">Metal-binding</keyword>
<dbReference type="EC" id="1.16.3.4" evidence="5"/>
<dbReference type="RefSeq" id="WP_342594229.1">
    <property type="nucleotide sequence ID" value="NZ_CP151919.1"/>
</dbReference>
<feature type="chain" id="PRO_5045428282" description="Multicopper oxidase CueO" evidence="10">
    <location>
        <begin position="22"/>
        <end position="487"/>
    </location>
</feature>
<dbReference type="Proteomes" id="UP001453229">
    <property type="component" value="Chromosome"/>
</dbReference>
<evidence type="ECO:0000256" key="1">
    <source>
        <dbReference type="ARBA" id="ARBA00011245"/>
    </source>
</evidence>
<evidence type="ECO:0000259" key="11">
    <source>
        <dbReference type="Pfam" id="PF07731"/>
    </source>
</evidence>
<evidence type="ECO:0000256" key="5">
    <source>
        <dbReference type="ARBA" id="ARBA00038978"/>
    </source>
</evidence>
<feature type="signal peptide" evidence="10">
    <location>
        <begin position="1"/>
        <end position="21"/>
    </location>
</feature>
<accession>A0ABZ3CP99</accession>
<dbReference type="InterPro" id="IPR011706">
    <property type="entry name" value="Cu-oxidase_C"/>
</dbReference>
<dbReference type="PANTHER" id="PTHR48267">
    <property type="entry name" value="CUPREDOXIN SUPERFAMILY PROTEIN"/>
    <property type="match status" value="1"/>
</dbReference>
<evidence type="ECO:0000313" key="13">
    <source>
        <dbReference type="EMBL" id="XAD52999.1"/>
    </source>
</evidence>
<organism evidence="13 14">
    <name type="scientific">Salinicola lusitanus</name>
    <dbReference type="NCBI Taxonomy" id="1949085"/>
    <lineage>
        <taxon>Bacteria</taxon>
        <taxon>Pseudomonadati</taxon>
        <taxon>Pseudomonadota</taxon>
        <taxon>Gammaproteobacteria</taxon>
        <taxon>Oceanospirillales</taxon>
        <taxon>Halomonadaceae</taxon>
        <taxon>Salinicola</taxon>
    </lineage>
</organism>
<dbReference type="PANTHER" id="PTHR48267:SF1">
    <property type="entry name" value="BILIRUBIN OXIDASE"/>
    <property type="match status" value="1"/>
</dbReference>
<evidence type="ECO:0000256" key="3">
    <source>
        <dbReference type="ARBA" id="ARBA00022729"/>
    </source>
</evidence>
<dbReference type="CDD" id="cd13890">
    <property type="entry name" value="CuRO_3_CueO_FtsP"/>
    <property type="match status" value="1"/>
</dbReference>
<protein>
    <recommendedName>
        <fullName evidence="6">Multicopper oxidase CueO</fullName>
        <ecNumber evidence="5">1.16.3.4</ecNumber>
    </recommendedName>
    <alternativeName>
        <fullName evidence="7">Copper efflux oxidase</fullName>
    </alternativeName>
    <alternativeName>
        <fullName evidence="8">Cuprous oxidase</fullName>
    </alternativeName>
</protein>
<dbReference type="EMBL" id="CP151919">
    <property type="protein sequence ID" value="XAD52999.1"/>
    <property type="molecule type" value="Genomic_DNA"/>
</dbReference>
<feature type="domain" description="Plastocyanin-like" evidence="11">
    <location>
        <begin position="378"/>
        <end position="486"/>
    </location>
</feature>
<evidence type="ECO:0000256" key="10">
    <source>
        <dbReference type="SAM" id="SignalP"/>
    </source>
</evidence>
<evidence type="ECO:0000256" key="8">
    <source>
        <dbReference type="ARBA" id="ARBA00043090"/>
    </source>
</evidence>
<dbReference type="Gene3D" id="2.60.40.420">
    <property type="entry name" value="Cupredoxins - blue copper proteins"/>
    <property type="match status" value="3"/>
</dbReference>
<dbReference type="InterPro" id="IPR006311">
    <property type="entry name" value="TAT_signal"/>
</dbReference>
<gene>
    <name evidence="13" type="ORF">AAGT95_14250</name>
</gene>
<evidence type="ECO:0000256" key="6">
    <source>
        <dbReference type="ARBA" id="ARBA00041027"/>
    </source>
</evidence>
<keyword evidence="3 10" id="KW-0732">Signal</keyword>
<dbReference type="InterPro" id="IPR019546">
    <property type="entry name" value="TAT_signal_bac_arc"/>
</dbReference>
<comment type="catalytic activity">
    <reaction evidence="9">
        <text>4 Cu(+) + O2 + 4 H(+) = 4 Cu(2+) + 2 H2O</text>
        <dbReference type="Rhea" id="RHEA:30083"/>
        <dbReference type="ChEBI" id="CHEBI:15377"/>
        <dbReference type="ChEBI" id="CHEBI:15378"/>
        <dbReference type="ChEBI" id="CHEBI:15379"/>
        <dbReference type="ChEBI" id="CHEBI:29036"/>
        <dbReference type="ChEBI" id="CHEBI:49552"/>
        <dbReference type="EC" id="1.16.3.4"/>
    </reaction>
    <physiologicalReaction direction="left-to-right" evidence="9">
        <dbReference type="Rhea" id="RHEA:30084"/>
    </physiologicalReaction>
</comment>
<evidence type="ECO:0000313" key="14">
    <source>
        <dbReference type="Proteomes" id="UP001453229"/>
    </source>
</evidence>
<reference evidence="13 14" key="1">
    <citation type="submission" date="2024-04" db="EMBL/GenBank/DDBJ databases">
        <title>Salinicola lusitanus LLJ914,a marine bacterium isolated from the Okinawa Trough.</title>
        <authorList>
            <person name="Li J."/>
        </authorList>
    </citation>
    <scope>NUCLEOTIDE SEQUENCE [LARGE SCALE GENOMIC DNA]</scope>
    <source>
        <strain evidence="13 14">LLJ914</strain>
    </source>
</reference>
<proteinExistence type="predicted"/>
<evidence type="ECO:0000259" key="12">
    <source>
        <dbReference type="Pfam" id="PF07732"/>
    </source>
</evidence>
<dbReference type="CDD" id="cd13867">
    <property type="entry name" value="CuRO_2_CueO_FtsP"/>
    <property type="match status" value="1"/>
</dbReference>
<dbReference type="InterPro" id="IPR002355">
    <property type="entry name" value="Cu_oxidase_Cu_BS"/>
</dbReference>
<dbReference type="InterPro" id="IPR008972">
    <property type="entry name" value="Cupredoxin"/>
</dbReference>
<evidence type="ECO:0000256" key="4">
    <source>
        <dbReference type="ARBA" id="ARBA00023002"/>
    </source>
</evidence>